<protein>
    <submittedName>
        <fullName evidence="6">N-ethylmaleimide reductase</fullName>
    </submittedName>
</protein>
<name>A0A318SNS0_9RHOB</name>
<evidence type="ECO:0000259" key="5">
    <source>
        <dbReference type="Pfam" id="PF00724"/>
    </source>
</evidence>
<dbReference type="GO" id="GO:0010181">
    <property type="term" value="F:FMN binding"/>
    <property type="evidence" value="ECO:0007669"/>
    <property type="project" value="InterPro"/>
</dbReference>
<dbReference type="PANTHER" id="PTHR22893:SF91">
    <property type="entry name" value="NADPH DEHYDROGENASE 2-RELATED"/>
    <property type="match status" value="1"/>
</dbReference>
<dbReference type="SUPFAM" id="SSF51395">
    <property type="entry name" value="FMN-linked oxidoreductases"/>
    <property type="match status" value="1"/>
</dbReference>
<dbReference type="Gene3D" id="3.20.20.70">
    <property type="entry name" value="Aldolase class I"/>
    <property type="match status" value="1"/>
</dbReference>
<comment type="cofactor">
    <cofactor evidence="1">
        <name>FMN</name>
        <dbReference type="ChEBI" id="CHEBI:58210"/>
    </cofactor>
</comment>
<proteinExistence type="inferred from homology"/>
<evidence type="ECO:0000313" key="7">
    <source>
        <dbReference type="Proteomes" id="UP000248311"/>
    </source>
</evidence>
<feature type="region of interest" description="Disordered" evidence="4">
    <location>
        <begin position="333"/>
        <end position="363"/>
    </location>
</feature>
<reference evidence="6 7" key="1">
    <citation type="submission" date="2018-06" db="EMBL/GenBank/DDBJ databases">
        <title>Genomic Encyclopedia of Type Strains, Phase III (KMG-III): the genomes of soil and plant-associated and newly described type strains.</title>
        <authorList>
            <person name="Whitman W."/>
        </authorList>
    </citation>
    <scope>NUCLEOTIDE SEQUENCE [LARGE SCALE GENOMIC DNA]</scope>
    <source>
        <strain evidence="6 7">CECT 9025</strain>
    </source>
</reference>
<dbReference type="GO" id="GO:0016628">
    <property type="term" value="F:oxidoreductase activity, acting on the CH-CH group of donors, NAD or NADP as acceptor"/>
    <property type="evidence" value="ECO:0007669"/>
    <property type="project" value="UniProtKB-ARBA"/>
</dbReference>
<evidence type="ECO:0000313" key="6">
    <source>
        <dbReference type="EMBL" id="PYE82255.1"/>
    </source>
</evidence>
<evidence type="ECO:0000256" key="1">
    <source>
        <dbReference type="ARBA" id="ARBA00001917"/>
    </source>
</evidence>
<dbReference type="GO" id="GO:0005829">
    <property type="term" value="C:cytosol"/>
    <property type="evidence" value="ECO:0007669"/>
    <property type="project" value="UniProtKB-ARBA"/>
</dbReference>
<dbReference type="PANTHER" id="PTHR22893">
    <property type="entry name" value="NADH OXIDOREDUCTASE-RELATED"/>
    <property type="match status" value="1"/>
</dbReference>
<dbReference type="InterPro" id="IPR013785">
    <property type="entry name" value="Aldolase_TIM"/>
</dbReference>
<keyword evidence="7" id="KW-1185">Reference proteome</keyword>
<dbReference type="OrthoDB" id="9784632at2"/>
<gene>
    <name evidence="6" type="ORF">DFP88_1047</name>
</gene>
<feature type="domain" description="NADH:flavin oxidoreductase/NADH oxidase N-terminal" evidence="5">
    <location>
        <begin position="5"/>
        <end position="337"/>
    </location>
</feature>
<evidence type="ECO:0000256" key="3">
    <source>
        <dbReference type="ARBA" id="ARBA00023002"/>
    </source>
</evidence>
<dbReference type="NCBIfam" id="NF007899">
    <property type="entry name" value="PRK10605.1"/>
    <property type="match status" value="1"/>
</dbReference>
<evidence type="ECO:0000256" key="4">
    <source>
        <dbReference type="SAM" id="MobiDB-lite"/>
    </source>
</evidence>
<accession>A0A318SNS0</accession>
<sequence length="363" mass="39376">MSKTLFDSTTLGDIALANRVVMAPLTRNRADNATDEVGEMHVDYYRQRAGAGLIITEATQISPEGKGYLSAPGIYTEGQVAAWKKVTDAVHEAGGKIVLQLWHVGRISHTSLQPDGQQPVAPSAIRADAKTFVESGFVETSEPRALEENEMPRLVADFAHATRCAKQAGFDGVEVHAANNYLLEQFLRDGSNRRTDAYGGSIENRARILFEVLDAVTAEIGASRTGIRLSPFTPANDGIDSDPMAHYGYVVEELNRYGLAYLHMVEGATGGPRELPDGQSIEALRALWKGPYMANNGYDKAMADEAVSSGFADVVAFGRPYIANPDLVERLRRDAPLNQPNPETMYGGGREGLTDYPTLEAAE</sequence>
<dbReference type="AlphaFoldDB" id="A0A318SNS0"/>
<organism evidence="6 7">
    <name type="scientific">Pseudoroseicyclus aestuarii</name>
    <dbReference type="NCBI Taxonomy" id="1795041"/>
    <lineage>
        <taxon>Bacteria</taxon>
        <taxon>Pseudomonadati</taxon>
        <taxon>Pseudomonadota</taxon>
        <taxon>Alphaproteobacteria</taxon>
        <taxon>Rhodobacterales</taxon>
        <taxon>Paracoccaceae</taxon>
        <taxon>Pseudoroseicyclus</taxon>
    </lineage>
</organism>
<dbReference type="CDD" id="cd02933">
    <property type="entry name" value="OYE_like_FMN"/>
    <property type="match status" value="1"/>
</dbReference>
<comment type="similarity">
    <text evidence="2">Belongs to the NADH:flavin oxidoreductase/NADH oxidase family.</text>
</comment>
<dbReference type="InterPro" id="IPR001155">
    <property type="entry name" value="OxRdtase_FMN_N"/>
</dbReference>
<dbReference type="EMBL" id="QJTE01000004">
    <property type="protein sequence ID" value="PYE82255.1"/>
    <property type="molecule type" value="Genomic_DNA"/>
</dbReference>
<keyword evidence="3" id="KW-0560">Oxidoreductase</keyword>
<dbReference type="Proteomes" id="UP000248311">
    <property type="component" value="Unassembled WGS sequence"/>
</dbReference>
<dbReference type="Pfam" id="PF00724">
    <property type="entry name" value="Oxidored_FMN"/>
    <property type="match status" value="1"/>
</dbReference>
<dbReference type="FunFam" id="3.20.20.70:FF:000059">
    <property type="entry name" value="N-ethylmaleimide reductase, FMN-linked"/>
    <property type="match status" value="1"/>
</dbReference>
<comment type="caution">
    <text evidence="6">The sequence shown here is derived from an EMBL/GenBank/DDBJ whole genome shotgun (WGS) entry which is preliminary data.</text>
</comment>
<evidence type="ECO:0000256" key="2">
    <source>
        <dbReference type="ARBA" id="ARBA00005979"/>
    </source>
</evidence>
<dbReference type="RefSeq" id="WP_110814870.1">
    <property type="nucleotide sequence ID" value="NZ_QJTE01000004.1"/>
</dbReference>
<dbReference type="InterPro" id="IPR045247">
    <property type="entry name" value="Oye-like"/>
</dbReference>